<dbReference type="PROSITE" id="PS50157">
    <property type="entry name" value="ZINC_FINGER_C2H2_2"/>
    <property type="match status" value="3"/>
</dbReference>
<evidence type="ECO:0000256" key="1">
    <source>
        <dbReference type="ARBA" id="ARBA00022723"/>
    </source>
</evidence>
<keyword evidence="1" id="KW-0479">Metal-binding</keyword>
<evidence type="ECO:0000313" key="7">
    <source>
        <dbReference type="EMBL" id="KAG0260706.1"/>
    </source>
</evidence>
<evidence type="ECO:0000259" key="6">
    <source>
        <dbReference type="PROSITE" id="PS50157"/>
    </source>
</evidence>
<reference evidence="7" key="1">
    <citation type="journal article" date="2020" name="Fungal Divers.">
        <title>Resolving the Mortierellaceae phylogeny through synthesis of multi-gene phylogenetics and phylogenomics.</title>
        <authorList>
            <person name="Vandepol N."/>
            <person name="Liber J."/>
            <person name="Desiro A."/>
            <person name="Na H."/>
            <person name="Kennedy M."/>
            <person name="Barry K."/>
            <person name="Grigoriev I.V."/>
            <person name="Miller A.N."/>
            <person name="O'Donnell K."/>
            <person name="Stajich J.E."/>
            <person name="Bonito G."/>
        </authorList>
    </citation>
    <scope>NUCLEOTIDE SEQUENCE</scope>
    <source>
        <strain evidence="7">BC1065</strain>
    </source>
</reference>
<evidence type="ECO:0000256" key="2">
    <source>
        <dbReference type="ARBA" id="ARBA00022771"/>
    </source>
</evidence>
<comment type="caution">
    <text evidence="7">The sequence shown here is derived from an EMBL/GenBank/DDBJ whole genome shotgun (WGS) entry which is preliminary data.</text>
</comment>
<organism evidence="7 8">
    <name type="scientific">Actinomortierella ambigua</name>
    <dbReference type="NCBI Taxonomy" id="1343610"/>
    <lineage>
        <taxon>Eukaryota</taxon>
        <taxon>Fungi</taxon>
        <taxon>Fungi incertae sedis</taxon>
        <taxon>Mucoromycota</taxon>
        <taxon>Mortierellomycotina</taxon>
        <taxon>Mortierellomycetes</taxon>
        <taxon>Mortierellales</taxon>
        <taxon>Mortierellaceae</taxon>
        <taxon>Actinomortierella</taxon>
    </lineage>
</organism>
<feature type="domain" description="C2H2-type" evidence="6">
    <location>
        <begin position="458"/>
        <end position="483"/>
    </location>
</feature>
<evidence type="ECO:0000256" key="5">
    <source>
        <dbReference type="SAM" id="MobiDB-lite"/>
    </source>
</evidence>
<sequence length="525" mass="55493">MASLPRRRRASPSDLPTYVMDLLNFDTWLLETTSTSSTPSSPSSTNLDATSSFLNGTATPASTALSSKDGAGFDQLLSPLYNDASSLSASNTPWTPYLDTPDPSPFQTPLFGYSNSEDSMRLDQLLMPQVAAPSGCGQLADVSAATTQDASTDSLLQAEPSLLDFVLFDDLATLPDVSPVSTTPLLSSTTATTPASTTLLADSTEELALQLVVAAAANLASAQSSSLFSPLSIDGSLGEMSSLFQDSCLPAATTTTTTTPINVETALHTKNNCFHDATLSSALQMNSAATMVTPPLSSLDELALTSLLVLDNDFAAPLNFGSIGAVGSTSTLATLPALAPYHPAHPVPLFQKSASVSMSGVTSTTTPGLKRKSNEEHVARALSTLSAAGAAHSCGDNNNNNNNGTPTTTTPTSPESSSSSSSSADRPFVCGICGRAFSRLFNLNTHKITHDRVKARQFNCSEPGCKKAFTRKNDLQRHQITIHGVTHRFDCRDCKRPFARRDTLQRHLEQSEACSKDQLEELDRI</sequence>
<dbReference type="PANTHER" id="PTHR23235">
    <property type="entry name" value="KRUEPPEL-LIKE TRANSCRIPTION FACTOR"/>
    <property type="match status" value="1"/>
</dbReference>
<dbReference type="InterPro" id="IPR013087">
    <property type="entry name" value="Znf_C2H2_type"/>
</dbReference>
<dbReference type="Proteomes" id="UP000807716">
    <property type="component" value="Unassembled WGS sequence"/>
</dbReference>
<dbReference type="SMART" id="SM00355">
    <property type="entry name" value="ZnF_C2H2"/>
    <property type="match status" value="3"/>
</dbReference>
<protein>
    <recommendedName>
        <fullName evidence="6">C2H2-type domain-containing protein</fullName>
    </recommendedName>
</protein>
<dbReference type="FunFam" id="3.30.160.60:FF:000086">
    <property type="entry name" value="transcription factor E4F1 isoform X1"/>
    <property type="match status" value="1"/>
</dbReference>
<dbReference type="Pfam" id="PF00096">
    <property type="entry name" value="zf-C2H2"/>
    <property type="match status" value="3"/>
</dbReference>
<feature type="region of interest" description="Disordered" evidence="5">
    <location>
        <begin position="390"/>
        <end position="425"/>
    </location>
</feature>
<dbReference type="Gene3D" id="3.30.160.60">
    <property type="entry name" value="Classic Zinc Finger"/>
    <property type="match status" value="2"/>
</dbReference>
<dbReference type="PANTHER" id="PTHR23235:SF120">
    <property type="entry name" value="KRUPPEL-LIKE FACTOR 15"/>
    <property type="match status" value="1"/>
</dbReference>
<dbReference type="InterPro" id="IPR036236">
    <property type="entry name" value="Znf_C2H2_sf"/>
</dbReference>
<dbReference type="AlphaFoldDB" id="A0A9P6Q4U8"/>
<dbReference type="SUPFAM" id="SSF57667">
    <property type="entry name" value="beta-beta-alpha zinc fingers"/>
    <property type="match status" value="1"/>
</dbReference>
<feature type="compositionally biased region" description="Low complexity" evidence="5">
    <location>
        <begin position="397"/>
        <end position="423"/>
    </location>
</feature>
<dbReference type="GO" id="GO:0000981">
    <property type="term" value="F:DNA-binding transcription factor activity, RNA polymerase II-specific"/>
    <property type="evidence" value="ECO:0007669"/>
    <property type="project" value="TreeGrafter"/>
</dbReference>
<gene>
    <name evidence="7" type="ORF">DFQ27_003403</name>
</gene>
<name>A0A9P6Q4U8_9FUNG</name>
<keyword evidence="2 4" id="KW-0863">Zinc-finger</keyword>
<dbReference type="EMBL" id="JAAAJB010000240">
    <property type="protein sequence ID" value="KAG0260706.1"/>
    <property type="molecule type" value="Genomic_DNA"/>
</dbReference>
<feature type="domain" description="C2H2-type" evidence="6">
    <location>
        <begin position="489"/>
        <end position="517"/>
    </location>
</feature>
<dbReference type="GO" id="GO:0008270">
    <property type="term" value="F:zinc ion binding"/>
    <property type="evidence" value="ECO:0007669"/>
    <property type="project" value="UniProtKB-KW"/>
</dbReference>
<dbReference type="GO" id="GO:0000978">
    <property type="term" value="F:RNA polymerase II cis-regulatory region sequence-specific DNA binding"/>
    <property type="evidence" value="ECO:0007669"/>
    <property type="project" value="TreeGrafter"/>
</dbReference>
<dbReference type="PROSITE" id="PS00028">
    <property type="entry name" value="ZINC_FINGER_C2H2_1"/>
    <property type="match status" value="2"/>
</dbReference>
<keyword evidence="8" id="KW-1185">Reference proteome</keyword>
<feature type="domain" description="C2H2-type" evidence="6">
    <location>
        <begin position="428"/>
        <end position="455"/>
    </location>
</feature>
<evidence type="ECO:0000256" key="3">
    <source>
        <dbReference type="ARBA" id="ARBA00022833"/>
    </source>
</evidence>
<keyword evidence="3" id="KW-0862">Zinc</keyword>
<evidence type="ECO:0000313" key="8">
    <source>
        <dbReference type="Proteomes" id="UP000807716"/>
    </source>
</evidence>
<evidence type="ECO:0000256" key="4">
    <source>
        <dbReference type="PROSITE-ProRule" id="PRU00042"/>
    </source>
</evidence>
<dbReference type="OrthoDB" id="8117402at2759"/>
<accession>A0A9P6Q4U8</accession>
<proteinExistence type="predicted"/>